<feature type="domain" description="Glycosyltransferase RgtA/B/C/D-like" evidence="9">
    <location>
        <begin position="68"/>
        <end position="227"/>
    </location>
</feature>
<dbReference type="Proteomes" id="UP000184212">
    <property type="component" value="Unassembled WGS sequence"/>
</dbReference>
<keyword evidence="11" id="KW-1185">Reference proteome</keyword>
<feature type="transmembrane region" description="Helical" evidence="8">
    <location>
        <begin position="120"/>
        <end position="139"/>
    </location>
</feature>
<dbReference type="STRING" id="947013.SAMN04488109_3849"/>
<evidence type="ECO:0000313" key="10">
    <source>
        <dbReference type="EMBL" id="SHH35904.1"/>
    </source>
</evidence>
<evidence type="ECO:0000256" key="7">
    <source>
        <dbReference type="ARBA" id="ARBA00023136"/>
    </source>
</evidence>
<dbReference type="GO" id="GO:0005886">
    <property type="term" value="C:plasma membrane"/>
    <property type="evidence" value="ECO:0007669"/>
    <property type="project" value="UniProtKB-SubCell"/>
</dbReference>
<evidence type="ECO:0000256" key="6">
    <source>
        <dbReference type="ARBA" id="ARBA00022989"/>
    </source>
</evidence>
<name>A0A1M5SBK9_9BACT</name>
<dbReference type="GO" id="GO:0010041">
    <property type="term" value="P:response to iron(III) ion"/>
    <property type="evidence" value="ECO:0007669"/>
    <property type="project" value="TreeGrafter"/>
</dbReference>
<keyword evidence="2" id="KW-1003">Cell membrane</keyword>
<proteinExistence type="predicted"/>
<feature type="transmembrane region" description="Helical" evidence="8">
    <location>
        <begin position="83"/>
        <end position="108"/>
    </location>
</feature>
<evidence type="ECO:0000313" key="11">
    <source>
        <dbReference type="Proteomes" id="UP000184212"/>
    </source>
</evidence>
<feature type="transmembrane region" description="Helical" evidence="8">
    <location>
        <begin position="386"/>
        <end position="404"/>
    </location>
</feature>
<dbReference type="EMBL" id="FQWQ01000002">
    <property type="protein sequence ID" value="SHH35904.1"/>
    <property type="molecule type" value="Genomic_DNA"/>
</dbReference>
<feature type="transmembrane region" description="Helical" evidence="8">
    <location>
        <begin position="351"/>
        <end position="374"/>
    </location>
</feature>
<accession>A0A1M5SBK9</accession>
<keyword evidence="4 10" id="KW-0808">Transferase</keyword>
<feature type="transmembrane region" description="Helical" evidence="8">
    <location>
        <begin position="211"/>
        <end position="230"/>
    </location>
</feature>
<dbReference type="OrthoDB" id="9792789at2"/>
<keyword evidence="6 8" id="KW-1133">Transmembrane helix</keyword>
<feature type="transmembrane region" description="Helical" evidence="8">
    <location>
        <begin position="411"/>
        <end position="432"/>
    </location>
</feature>
<evidence type="ECO:0000256" key="3">
    <source>
        <dbReference type="ARBA" id="ARBA00022676"/>
    </source>
</evidence>
<sequence length="532" mass="59502">MVLVFGMQIVSKRPLIFLLLLGAFLYFANLGGPSIYILDEAKNAGCAREMMDRGNLVVPTFNGELRTDKPPLHYYFMMMSYNVFGVSAWGARFFSAIAGLLLIALIYVQVGRIVNERVGFYSALVMLSSIQLTIQFHLAVPDPYLILCISWCLLSFFRGFHDQPGQLWWMYVAAALGFLTKGPIAIVMTGLIVVTYLIITKQLTLASLKRLKLLPGVLLFCAIALPWYVAVGNATHGEWLRGFFIGHNLERYTSTMEGHGAFPLAPFVILFAALLPFSVFIVQAVRLAWRERTEKPFLLFCLVVGLAFGIFFSFSRTVLPSYPAPAIPFLAIVLGYFLYTLTQSHNFSKTGLTASLSVHLFIAIALLIGGIIALQQEKELKDLLPVVWIFLPLSIGALLGWYFYRQGKIGAFIYSWAAGWMLVVVLFFYVAYPAIDGKNPVSRSMPALVGTYADRQIVSFHLFNPAYAFNLKKVVEVYHTPAALDSLAKGHNKVVVITRAQYLEELPKDIPLKIIYRSKDLFESSETVLMAN</sequence>
<evidence type="ECO:0000256" key="5">
    <source>
        <dbReference type="ARBA" id="ARBA00022692"/>
    </source>
</evidence>
<gene>
    <name evidence="10" type="ORF">SAMN04488109_3849</name>
</gene>
<evidence type="ECO:0000259" key="9">
    <source>
        <dbReference type="Pfam" id="PF13231"/>
    </source>
</evidence>
<protein>
    <submittedName>
        <fullName evidence="10">4-amino-4-deoxy-L-arabinose transferase</fullName>
    </submittedName>
</protein>
<organism evidence="10 11">
    <name type="scientific">Chryseolinea serpens</name>
    <dbReference type="NCBI Taxonomy" id="947013"/>
    <lineage>
        <taxon>Bacteria</taxon>
        <taxon>Pseudomonadati</taxon>
        <taxon>Bacteroidota</taxon>
        <taxon>Cytophagia</taxon>
        <taxon>Cytophagales</taxon>
        <taxon>Fulvivirgaceae</taxon>
        <taxon>Chryseolinea</taxon>
    </lineage>
</organism>
<comment type="subcellular location">
    <subcellularLocation>
        <location evidence="1">Cell membrane</location>
        <topology evidence="1">Multi-pass membrane protein</topology>
    </subcellularLocation>
</comment>
<dbReference type="PANTHER" id="PTHR33908">
    <property type="entry name" value="MANNOSYLTRANSFERASE YKCB-RELATED"/>
    <property type="match status" value="1"/>
</dbReference>
<dbReference type="PANTHER" id="PTHR33908:SF3">
    <property type="entry name" value="UNDECAPRENYL PHOSPHATE-ALPHA-4-AMINO-4-DEOXY-L-ARABINOSE ARABINOSYL TRANSFERASE"/>
    <property type="match status" value="1"/>
</dbReference>
<evidence type="ECO:0000256" key="8">
    <source>
        <dbReference type="SAM" id="Phobius"/>
    </source>
</evidence>
<dbReference type="InterPro" id="IPR050297">
    <property type="entry name" value="LipidA_mod_glycosyltrf_83"/>
</dbReference>
<dbReference type="RefSeq" id="WP_143164982.1">
    <property type="nucleotide sequence ID" value="NZ_FQWQ01000002.1"/>
</dbReference>
<keyword evidence="7 8" id="KW-0472">Membrane</keyword>
<feature type="transmembrane region" description="Helical" evidence="8">
    <location>
        <begin position="167"/>
        <end position="199"/>
    </location>
</feature>
<reference evidence="10 11" key="1">
    <citation type="submission" date="2016-11" db="EMBL/GenBank/DDBJ databases">
        <authorList>
            <person name="Jaros S."/>
            <person name="Januszkiewicz K."/>
            <person name="Wedrychowicz H."/>
        </authorList>
    </citation>
    <scope>NUCLEOTIDE SEQUENCE [LARGE SCALE GENOMIC DNA]</scope>
    <source>
        <strain evidence="10 11">DSM 24574</strain>
    </source>
</reference>
<dbReference type="InterPro" id="IPR038731">
    <property type="entry name" value="RgtA/B/C-like"/>
</dbReference>
<dbReference type="AlphaFoldDB" id="A0A1M5SBK9"/>
<evidence type="ECO:0000256" key="2">
    <source>
        <dbReference type="ARBA" id="ARBA00022475"/>
    </source>
</evidence>
<feature type="transmembrane region" description="Helical" evidence="8">
    <location>
        <begin position="264"/>
        <end position="285"/>
    </location>
</feature>
<feature type="transmembrane region" description="Helical" evidence="8">
    <location>
        <begin position="297"/>
        <end position="315"/>
    </location>
</feature>
<dbReference type="GO" id="GO:0009103">
    <property type="term" value="P:lipopolysaccharide biosynthetic process"/>
    <property type="evidence" value="ECO:0007669"/>
    <property type="project" value="UniProtKB-ARBA"/>
</dbReference>
<dbReference type="Pfam" id="PF13231">
    <property type="entry name" value="PMT_2"/>
    <property type="match status" value="1"/>
</dbReference>
<evidence type="ECO:0000256" key="4">
    <source>
        <dbReference type="ARBA" id="ARBA00022679"/>
    </source>
</evidence>
<keyword evidence="3" id="KW-0328">Glycosyltransferase</keyword>
<evidence type="ECO:0000256" key="1">
    <source>
        <dbReference type="ARBA" id="ARBA00004651"/>
    </source>
</evidence>
<keyword evidence="5 8" id="KW-0812">Transmembrane</keyword>
<dbReference type="GO" id="GO:0016763">
    <property type="term" value="F:pentosyltransferase activity"/>
    <property type="evidence" value="ECO:0007669"/>
    <property type="project" value="TreeGrafter"/>
</dbReference>
<feature type="transmembrane region" description="Helical" evidence="8">
    <location>
        <begin position="15"/>
        <end position="38"/>
    </location>
</feature>
<feature type="transmembrane region" description="Helical" evidence="8">
    <location>
        <begin position="321"/>
        <end position="339"/>
    </location>
</feature>